<dbReference type="NCBIfam" id="TIGR01391">
    <property type="entry name" value="dnaG"/>
    <property type="match status" value="1"/>
</dbReference>
<dbReference type="GO" id="GO:0003899">
    <property type="term" value="F:DNA-directed RNA polymerase activity"/>
    <property type="evidence" value="ECO:0007669"/>
    <property type="project" value="UniProtKB-UniRule"/>
</dbReference>
<dbReference type="CDD" id="cd03364">
    <property type="entry name" value="TOPRIM_DnaG_primases"/>
    <property type="match status" value="1"/>
</dbReference>
<keyword evidence="9" id="KW-0460">Magnesium</keyword>
<keyword evidence="2 12" id="KW-0639">Primosome</keyword>
<proteinExistence type="inferred from homology"/>
<dbReference type="InterPro" id="IPR050219">
    <property type="entry name" value="DnaG_primase"/>
</dbReference>
<evidence type="ECO:0000256" key="7">
    <source>
        <dbReference type="ARBA" id="ARBA00022771"/>
    </source>
</evidence>
<dbReference type="InterPro" id="IPR016136">
    <property type="entry name" value="DNA_helicase_N/primase_C"/>
</dbReference>
<dbReference type="FunFam" id="3.40.1360.10:FF:000002">
    <property type="entry name" value="DNA primase"/>
    <property type="match status" value="1"/>
</dbReference>
<evidence type="ECO:0000256" key="8">
    <source>
        <dbReference type="ARBA" id="ARBA00022833"/>
    </source>
</evidence>
<keyword evidence="7 12" id="KW-0863">Zinc-finger</keyword>
<protein>
    <recommendedName>
        <fullName evidence="12 13">DNA primase</fullName>
        <ecNumber evidence="12">2.7.7.101</ecNumber>
    </recommendedName>
</protein>
<dbReference type="InterPro" id="IPR006171">
    <property type="entry name" value="TOPRIM_dom"/>
</dbReference>
<dbReference type="InterPro" id="IPR013264">
    <property type="entry name" value="DNAG_N"/>
</dbReference>
<comment type="similarity">
    <text evidence="12 13">Belongs to the DnaG primase family.</text>
</comment>
<sequence>MGRIPEDIINKIIEYNDIVDVISEYVQLKKVGRNYVGVCPFHNDKGPSLSVSPDKQLFHCFGCGAAGNTIGFIMKIRNYDYKDALLYLAERAGIDVSFDGSKDKNKDLKEKLYKINLEAARYFYNNLKSSKIALNYLYSRGIDNKIINRFGLGYSLNEWDALIKHLKNMGYSEEEMSLAGLLVKSEKGIYDRFRNRIMFPIFDVKGRVIAFGGRVLDDSKPKYLNTSETLVFEKGKNLYGLNYVIKNKNLENIIVVEGYMDCIKLHQFGLNNVVASLGTALTTDHSKLLKRYTNNIYICYDSDAAGQAATLRGIEILESAGLNVKVIIVPSGKDPDEFVKNNGIDEFKKLIKDALFITDYRILKAKEGKNIKNQFDKVKYVNEVVDVISKLKDEVLVQHYSEKLSEETGISLNVIIDKVNKNRTNITSKNNNSNIRNNIKGNIYNLIPANKKAEAYILSILLNYPSFYEKVFTTIKPEEFLTEVYRELALEVLTKIPKGEEIDKNYFLNKYQEQEKIEDIARVFSYSIGTEDDIAKLLNDSIKTVKRFSLEQKINNLKSQIKKCELENDIHKSVQLMQHLIELQKELDQI</sequence>
<dbReference type="EMBL" id="FQVG01000020">
    <property type="protein sequence ID" value="SHE85414.1"/>
    <property type="molecule type" value="Genomic_DNA"/>
</dbReference>
<dbReference type="Proteomes" id="UP000184423">
    <property type="component" value="Unassembled WGS sequence"/>
</dbReference>
<evidence type="ECO:0000256" key="10">
    <source>
        <dbReference type="ARBA" id="ARBA00023125"/>
    </source>
</evidence>
<keyword evidence="17" id="KW-1185">Reference proteome</keyword>
<feature type="domain" description="Toprim" evidence="15">
    <location>
        <begin position="251"/>
        <end position="332"/>
    </location>
</feature>
<dbReference type="SMART" id="SM00400">
    <property type="entry name" value="ZnF_CHCC"/>
    <property type="match status" value="1"/>
</dbReference>
<evidence type="ECO:0000256" key="5">
    <source>
        <dbReference type="ARBA" id="ARBA00022705"/>
    </source>
</evidence>
<comment type="cofactor">
    <cofactor evidence="12 13 14">
        <name>Zn(2+)</name>
        <dbReference type="ChEBI" id="CHEBI:29105"/>
    </cofactor>
    <text evidence="12 13 14">Binds 1 zinc ion per monomer.</text>
</comment>
<dbReference type="GO" id="GO:0003677">
    <property type="term" value="F:DNA binding"/>
    <property type="evidence" value="ECO:0007669"/>
    <property type="project" value="UniProtKB-KW"/>
</dbReference>
<dbReference type="InterPro" id="IPR006295">
    <property type="entry name" value="DNA_primase_DnaG"/>
</dbReference>
<evidence type="ECO:0000256" key="3">
    <source>
        <dbReference type="ARBA" id="ARBA00022679"/>
    </source>
</evidence>
<dbReference type="GO" id="GO:0008270">
    <property type="term" value="F:zinc ion binding"/>
    <property type="evidence" value="ECO:0007669"/>
    <property type="project" value="UniProtKB-UniRule"/>
</dbReference>
<dbReference type="InterPro" id="IPR030846">
    <property type="entry name" value="DnaG_bac"/>
</dbReference>
<dbReference type="SUPFAM" id="SSF48024">
    <property type="entry name" value="N-terminal domain of DnaB helicase"/>
    <property type="match status" value="1"/>
</dbReference>
<dbReference type="AlphaFoldDB" id="A0A1M4WVZ8"/>
<comment type="domain">
    <text evidence="12">Contains an N-terminal zinc-binding domain, a central core domain that contains the primase activity, and a C-terminal DnaB-binding domain.</text>
</comment>
<comment type="subunit">
    <text evidence="12">Monomer. Interacts with DnaB.</text>
</comment>
<dbReference type="Pfam" id="PF01807">
    <property type="entry name" value="Zn_ribbon_DnaG"/>
    <property type="match status" value="1"/>
</dbReference>
<keyword evidence="11 12" id="KW-0804">Transcription</keyword>
<dbReference type="FunFam" id="3.90.580.10:FF:000001">
    <property type="entry name" value="DNA primase"/>
    <property type="match status" value="1"/>
</dbReference>
<keyword evidence="10 12" id="KW-0238">DNA-binding</keyword>
<dbReference type="Gene3D" id="3.90.580.10">
    <property type="entry name" value="Zinc finger, CHC2-type domain"/>
    <property type="match status" value="1"/>
</dbReference>
<dbReference type="FunFam" id="3.90.980.10:FF:000001">
    <property type="entry name" value="DNA primase"/>
    <property type="match status" value="1"/>
</dbReference>
<accession>A0A1M4WVZ8</accession>
<feature type="zinc finger region" description="CHC2-type" evidence="12 14">
    <location>
        <begin position="39"/>
        <end position="63"/>
    </location>
</feature>
<evidence type="ECO:0000256" key="9">
    <source>
        <dbReference type="ARBA" id="ARBA00022842"/>
    </source>
</evidence>
<dbReference type="PIRSF" id="PIRSF002811">
    <property type="entry name" value="DnaG"/>
    <property type="match status" value="1"/>
</dbReference>
<dbReference type="Pfam" id="PF00772">
    <property type="entry name" value="DnaB"/>
    <property type="match status" value="1"/>
</dbReference>
<keyword evidence="4 12" id="KW-0548">Nucleotidyltransferase</keyword>
<dbReference type="HAMAP" id="MF_00974">
    <property type="entry name" value="DNA_primase_DnaG"/>
    <property type="match status" value="1"/>
</dbReference>
<dbReference type="GO" id="GO:0003678">
    <property type="term" value="F:DNA helicase activity"/>
    <property type="evidence" value="ECO:0007669"/>
    <property type="project" value="InterPro"/>
</dbReference>
<dbReference type="InterPro" id="IPR007693">
    <property type="entry name" value="DNA_helicase_DnaB-like_N"/>
</dbReference>
<evidence type="ECO:0000313" key="17">
    <source>
        <dbReference type="Proteomes" id="UP000184423"/>
    </source>
</evidence>
<dbReference type="GO" id="GO:1990077">
    <property type="term" value="C:primosome complex"/>
    <property type="evidence" value="ECO:0007669"/>
    <property type="project" value="UniProtKB-KW"/>
</dbReference>
<dbReference type="GO" id="GO:0005524">
    <property type="term" value="F:ATP binding"/>
    <property type="evidence" value="ECO:0007669"/>
    <property type="project" value="InterPro"/>
</dbReference>
<dbReference type="GO" id="GO:0006269">
    <property type="term" value="P:DNA replication, synthesis of primer"/>
    <property type="evidence" value="ECO:0007669"/>
    <property type="project" value="UniProtKB-UniRule"/>
</dbReference>
<evidence type="ECO:0000313" key="16">
    <source>
        <dbReference type="EMBL" id="SHE85414.1"/>
    </source>
</evidence>
<evidence type="ECO:0000256" key="12">
    <source>
        <dbReference type="HAMAP-Rule" id="MF_00974"/>
    </source>
</evidence>
<evidence type="ECO:0000256" key="4">
    <source>
        <dbReference type="ARBA" id="ARBA00022695"/>
    </source>
</evidence>
<gene>
    <name evidence="12" type="primary">dnaG</name>
    <name evidence="16" type="ORF">SAMN02746091_01249</name>
</gene>
<dbReference type="InterPro" id="IPR037068">
    <property type="entry name" value="DNA_primase_core_N_sf"/>
</dbReference>
<dbReference type="Gene3D" id="1.10.860.10">
    <property type="entry name" value="DNAb Helicase, Chain A"/>
    <property type="match status" value="1"/>
</dbReference>
<dbReference type="InterPro" id="IPR036977">
    <property type="entry name" value="DNA_primase_Znf_CHC2"/>
</dbReference>
<dbReference type="InterPro" id="IPR002694">
    <property type="entry name" value="Znf_CHC2"/>
</dbReference>
<evidence type="ECO:0000256" key="13">
    <source>
        <dbReference type="PIRNR" id="PIRNR002811"/>
    </source>
</evidence>
<dbReference type="InterPro" id="IPR036185">
    <property type="entry name" value="DNA_heli_DnaB-like_N_sf"/>
</dbReference>
<dbReference type="InterPro" id="IPR034151">
    <property type="entry name" value="TOPRIM_DnaG_bac"/>
</dbReference>
<dbReference type="SUPFAM" id="SSF56731">
    <property type="entry name" value="DNA primase core"/>
    <property type="match status" value="1"/>
</dbReference>
<dbReference type="InterPro" id="IPR019475">
    <property type="entry name" value="DNA_primase_DnaB-bd"/>
</dbReference>
<dbReference type="SUPFAM" id="SSF57783">
    <property type="entry name" value="Zinc beta-ribbon"/>
    <property type="match status" value="1"/>
</dbReference>
<dbReference type="Pfam" id="PF08275">
    <property type="entry name" value="DNAG_N"/>
    <property type="match status" value="1"/>
</dbReference>
<evidence type="ECO:0000256" key="14">
    <source>
        <dbReference type="PIRSR" id="PIRSR002811-1"/>
    </source>
</evidence>
<evidence type="ECO:0000256" key="1">
    <source>
        <dbReference type="ARBA" id="ARBA00022478"/>
    </source>
</evidence>
<dbReference type="Pfam" id="PF13155">
    <property type="entry name" value="Toprim_2"/>
    <property type="match status" value="1"/>
</dbReference>
<keyword evidence="8 12" id="KW-0862">Zinc</keyword>
<dbReference type="EC" id="2.7.7.101" evidence="12"/>
<dbReference type="PROSITE" id="PS50880">
    <property type="entry name" value="TOPRIM"/>
    <property type="match status" value="1"/>
</dbReference>
<evidence type="ECO:0000259" key="15">
    <source>
        <dbReference type="PROSITE" id="PS50880"/>
    </source>
</evidence>
<evidence type="ECO:0000256" key="2">
    <source>
        <dbReference type="ARBA" id="ARBA00022515"/>
    </source>
</evidence>
<dbReference type="PANTHER" id="PTHR30313:SF2">
    <property type="entry name" value="DNA PRIMASE"/>
    <property type="match status" value="1"/>
</dbReference>
<reference evidence="17" key="1">
    <citation type="submission" date="2016-11" db="EMBL/GenBank/DDBJ databases">
        <authorList>
            <person name="Varghese N."/>
            <person name="Submissions S."/>
        </authorList>
    </citation>
    <scope>NUCLEOTIDE SEQUENCE [LARGE SCALE GENOMIC DNA]</scope>
    <source>
        <strain evidence="17">DSM 10124</strain>
    </source>
</reference>
<dbReference type="Gene3D" id="3.90.980.10">
    <property type="entry name" value="DNA primase, catalytic core, N-terminal domain"/>
    <property type="match status" value="1"/>
</dbReference>
<dbReference type="GO" id="GO:0000428">
    <property type="term" value="C:DNA-directed RNA polymerase complex"/>
    <property type="evidence" value="ECO:0007669"/>
    <property type="project" value="UniProtKB-KW"/>
</dbReference>
<dbReference type="Gene3D" id="3.40.1360.10">
    <property type="match status" value="1"/>
</dbReference>
<dbReference type="SMART" id="SM00493">
    <property type="entry name" value="TOPRIM"/>
    <property type="match status" value="1"/>
</dbReference>
<name>A0A1M4WVZ8_9CLOT</name>
<organism evidence="16 17">
    <name type="scientific">Caloramator proteoclasticus DSM 10124</name>
    <dbReference type="NCBI Taxonomy" id="1121262"/>
    <lineage>
        <taxon>Bacteria</taxon>
        <taxon>Bacillati</taxon>
        <taxon>Bacillota</taxon>
        <taxon>Clostridia</taxon>
        <taxon>Eubacteriales</taxon>
        <taxon>Clostridiaceae</taxon>
        <taxon>Caloramator</taxon>
    </lineage>
</organism>
<evidence type="ECO:0000256" key="6">
    <source>
        <dbReference type="ARBA" id="ARBA00022723"/>
    </source>
</evidence>
<keyword evidence="3 12" id="KW-0808">Transferase</keyword>
<dbReference type="Pfam" id="PF10410">
    <property type="entry name" value="DnaB_bind"/>
    <property type="match status" value="1"/>
</dbReference>
<keyword evidence="5 12" id="KW-0235">DNA replication</keyword>
<evidence type="ECO:0000256" key="11">
    <source>
        <dbReference type="ARBA" id="ARBA00023163"/>
    </source>
</evidence>
<comment type="function">
    <text evidence="12 13">RNA polymerase that catalyzes the synthesis of short RNA molecules used as primers for DNA polymerase during DNA replication.</text>
</comment>
<dbReference type="GO" id="GO:0005737">
    <property type="term" value="C:cytoplasm"/>
    <property type="evidence" value="ECO:0007669"/>
    <property type="project" value="TreeGrafter"/>
</dbReference>
<dbReference type="PANTHER" id="PTHR30313">
    <property type="entry name" value="DNA PRIMASE"/>
    <property type="match status" value="1"/>
</dbReference>
<comment type="catalytic activity">
    <reaction evidence="12">
        <text>ssDNA + n NTP = ssDNA/pppN(pN)n-1 hybrid + (n-1) diphosphate.</text>
        <dbReference type="EC" id="2.7.7.101"/>
    </reaction>
</comment>
<keyword evidence="6 12" id="KW-0479">Metal-binding</keyword>
<dbReference type="RefSeq" id="WP_073248464.1">
    <property type="nucleotide sequence ID" value="NZ_FQVG01000020.1"/>
</dbReference>
<keyword evidence="1 12" id="KW-0240">DNA-directed RNA polymerase</keyword>